<evidence type="ECO:0000256" key="3">
    <source>
        <dbReference type="SAM" id="Phobius"/>
    </source>
</evidence>
<feature type="transmembrane region" description="Helical" evidence="3">
    <location>
        <begin position="25"/>
        <end position="43"/>
    </location>
</feature>
<dbReference type="Pfam" id="PF20570">
    <property type="entry name" value="DUF6779"/>
    <property type="match status" value="1"/>
</dbReference>
<organism evidence="5 6">
    <name type="scientific">Saccharopolyspora montiporae</name>
    <dbReference type="NCBI Taxonomy" id="2781240"/>
    <lineage>
        <taxon>Bacteria</taxon>
        <taxon>Bacillati</taxon>
        <taxon>Actinomycetota</taxon>
        <taxon>Actinomycetes</taxon>
        <taxon>Pseudonocardiales</taxon>
        <taxon>Pseudonocardiaceae</taxon>
        <taxon>Saccharopolyspora</taxon>
    </lineage>
</organism>
<dbReference type="InterPro" id="IPR046706">
    <property type="entry name" value="DUF6779"/>
</dbReference>
<feature type="coiled-coil region" evidence="1">
    <location>
        <begin position="68"/>
        <end position="136"/>
    </location>
</feature>
<accession>A0A929FZ89</accession>
<comment type="caution">
    <text evidence="5">The sequence shown here is derived from an EMBL/GenBank/DDBJ whole genome shotgun (WGS) entry which is preliminary data.</text>
</comment>
<feature type="region of interest" description="Disordered" evidence="2">
    <location>
        <begin position="1"/>
        <end position="20"/>
    </location>
</feature>
<keyword evidence="3" id="KW-0472">Membrane</keyword>
<sequence length="295" mass="30668">MSDTVGSGPEPPEERAEAARRGSTALWTGALLLVGAATAALVLSDDPRLLRLGLVAALWAALAGAFVAARLRSQVVRAQERAQDDQRLYESELEREIAAREEHAAEVRADAYRQAADESAAQIQALQSEMQRLRATLEKVVGGDVLFEHVALRAESTRVRSLDQSGGSVFGGFGQAGIEQAGVQQAGVQQAFRAAEYPAAQRPGMRPPEPAPQPPASQPPAPAAGARSSGDGADPVAETALIAPAVGTGSVRAAGTIEEAAAEDPGAHTAGTSVEDLLAAYGSTGDAQRRRRRRA</sequence>
<feature type="domain" description="DUF6779" evidence="4">
    <location>
        <begin position="50"/>
        <end position="158"/>
    </location>
</feature>
<dbReference type="Proteomes" id="UP000598360">
    <property type="component" value="Unassembled WGS sequence"/>
</dbReference>
<keyword evidence="3" id="KW-1133">Transmembrane helix</keyword>
<dbReference type="AlphaFoldDB" id="A0A929FZ89"/>
<dbReference type="EMBL" id="JADEYC010000009">
    <property type="protein sequence ID" value="MBE9374139.1"/>
    <property type="molecule type" value="Genomic_DNA"/>
</dbReference>
<dbReference type="RefSeq" id="WP_193927572.1">
    <property type="nucleotide sequence ID" value="NZ_JADEYC010000009.1"/>
</dbReference>
<keyword evidence="6" id="KW-1185">Reference proteome</keyword>
<feature type="compositionally biased region" description="Low complexity" evidence="2">
    <location>
        <begin position="223"/>
        <end position="235"/>
    </location>
</feature>
<reference evidence="5" key="1">
    <citation type="submission" date="2020-10" db="EMBL/GenBank/DDBJ databases">
        <title>Diversity and distribution of actinomycetes associated with coral in the coast of Hainan.</title>
        <authorList>
            <person name="Li F."/>
        </authorList>
    </citation>
    <scope>NUCLEOTIDE SEQUENCE</scope>
    <source>
        <strain evidence="5">HNM0983</strain>
    </source>
</reference>
<feature type="compositionally biased region" description="Pro residues" evidence="2">
    <location>
        <begin position="205"/>
        <end position="222"/>
    </location>
</feature>
<evidence type="ECO:0000256" key="2">
    <source>
        <dbReference type="SAM" id="MobiDB-lite"/>
    </source>
</evidence>
<keyword evidence="3" id="KW-0812">Transmembrane</keyword>
<name>A0A929FZ89_9PSEU</name>
<evidence type="ECO:0000313" key="5">
    <source>
        <dbReference type="EMBL" id="MBE9374139.1"/>
    </source>
</evidence>
<feature type="transmembrane region" description="Helical" evidence="3">
    <location>
        <begin position="49"/>
        <end position="71"/>
    </location>
</feature>
<evidence type="ECO:0000259" key="4">
    <source>
        <dbReference type="Pfam" id="PF20570"/>
    </source>
</evidence>
<feature type="region of interest" description="Disordered" evidence="2">
    <location>
        <begin position="198"/>
        <end position="295"/>
    </location>
</feature>
<protein>
    <recommendedName>
        <fullName evidence="4">DUF6779 domain-containing protein</fullName>
    </recommendedName>
</protein>
<evidence type="ECO:0000313" key="6">
    <source>
        <dbReference type="Proteomes" id="UP000598360"/>
    </source>
</evidence>
<gene>
    <name evidence="5" type="ORF">IQ251_06720</name>
</gene>
<evidence type="ECO:0000256" key="1">
    <source>
        <dbReference type="SAM" id="Coils"/>
    </source>
</evidence>
<proteinExistence type="predicted"/>
<keyword evidence="1" id="KW-0175">Coiled coil</keyword>